<evidence type="ECO:0000313" key="14">
    <source>
        <dbReference type="Proteomes" id="UP000248887"/>
    </source>
</evidence>
<proteinExistence type="predicted"/>
<gene>
    <name evidence="13" type="ORF">DI549_03035</name>
</gene>
<protein>
    <submittedName>
        <fullName evidence="13">Transporter</fullName>
    </submittedName>
</protein>
<sequence length="122" mass="12676">MTAEIVGLFALSVLCDVAGQLAFKLGAGNVPTPSKGQWGAFARSLVATPWLVAGIAVYVAEFLIWIRILALVPLSVAFPLASLNILGVLGASHLLLGERLGRNHWAGALLIMAGIFLVAGSL</sequence>
<keyword evidence="6 11" id="KW-0812">Transmembrane</keyword>
<dbReference type="PANTHER" id="PTHR30561">
    <property type="entry name" value="SMR FAMILY PROTON-DEPENDENT DRUG EFFLUX TRANSPORTER SUGE"/>
    <property type="match status" value="1"/>
</dbReference>
<dbReference type="Gene3D" id="1.10.3730.20">
    <property type="match status" value="1"/>
</dbReference>
<feature type="transmembrane region" description="Helical" evidence="11">
    <location>
        <begin position="102"/>
        <end position="120"/>
    </location>
</feature>
<accession>A0A2W5T048</accession>
<keyword evidence="9" id="KW-0443">Lipid metabolism</keyword>
<keyword evidence="4" id="KW-0997">Cell inner membrane</keyword>
<dbReference type="EMBL" id="QFQD01000006">
    <property type="protein sequence ID" value="PZQ84873.1"/>
    <property type="molecule type" value="Genomic_DNA"/>
</dbReference>
<dbReference type="GO" id="GO:0022857">
    <property type="term" value="F:transmembrane transporter activity"/>
    <property type="evidence" value="ECO:0007669"/>
    <property type="project" value="InterPro"/>
</dbReference>
<feature type="transmembrane region" description="Helical" evidence="11">
    <location>
        <begin position="76"/>
        <end position="96"/>
    </location>
</feature>
<keyword evidence="10 11" id="KW-0472">Membrane</keyword>
<keyword evidence="8 11" id="KW-1133">Transmembrane helix</keyword>
<evidence type="ECO:0000256" key="6">
    <source>
        <dbReference type="ARBA" id="ARBA00022692"/>
    </source>
</evidence>
<evidence type="ECO:0000259" key="12">
    <source>
        <dbReference type="Pfam" id="PF00892"/>
    </source>
</evidence>
<feature type="transmembrane region" description="Helical" evidence="11">
    <location>
        <begin position="46"/>
        <end position="64"/>
    </location>
</feature>
<evidence type="ECO:0000256" key="1">
    <source>
        <dbReference type="ARBA" id="ARBA00004651"/>
    </source>
</evidence>
<evidence type="ECO:0000256" key="2">
    <source>
        <dbReference type="ARBA" id="ARBA00022475"/>
    </source>
</evidence>
<keyword evidence="3" id="KW-0444">Lipid biosynthesis</keyword>
<dbReference type="AlphaFoldDB" id="A0A2W5T048"/>
<evidence type="ECO:0000256" key="10">
    <source>
        <dbReference type="ARBA" id="ARBA00023136"/>
    </source>
</evidence>
<dbReference type="GO" id="GO:0009103">
    <property type="term" value="P:lipopolysaccharide biosynthetic process"/>
    <property type="evidence" value="ECO:0007669"/>
    <property type="project" value="UniProtKB-KW"/>
</dbReference>
<dbReference type="InterPro" id="IPR037185">
    <property type="entry name" value="EmrE-like"/>
</dbReference>
<evidence type="ECO:0000256" key="8">
    <source>
        <dbReference type="ARBA" id="ARBA00022989"/>
    </source>
</evidence>
<reference evidence="13 14" key="1">
    <citation type="submission" date="2017-08" db="EMBL/GenBank/DDBJ databases">
        <title>Infants hospitalized years apart are colonized by the same room-sourced microbial strains.</title>
        <authorList>
            <person name="Brooks B."/>
            <person name="Olm M.R."/>
            <person name="Firek B.A."/>
            <person name="Baker R."/>
            <person name="Thomas B.C."/>
            <person name="Morowitz M.J."/>
            <person name="Banfield J.F."/>
        </authorList>
    </citation>
    <scope>NUCLEOTIDE SEQUENCE [LARGE SCALE GENOMIC DNA]</scope>
    <source>
        <strain evidence="13">S2_005_001_R2_27</strain>
    </source>
</reference>
<dbReference type="Proteomes" id="UP000248887">
    <property type="component" value="Unassembled WGS sequence"/>
</dbReference>
<evidence type="ECO:0000256" key="7">
    <source>
        <dbReference type="ARBA" id="ARBA00022985"/>
    </source>
</evidence>
<dbReference type="Pfam" id="PF00892">
    <property type="entry name" value="EamA"/>
    <property type="match status" value="1"/>
</dbReference>
<comment type="subcellular location">
    <subcellularLocation>
        <location evidence="1">Cell membrane</location>
        <topology evidence="1">Multi-pass membrane protein</topology>
    </subcellularLocation>
</comment>
<evidence type="ECO:0000256" key="3">
    <source>
        <dbReference type="ARBA" id="ARBA00022516"/>
    </source>
</evidence>
<evidence type="ECO:0000256" key="4">
    <source>
        <dbReference type="ARBA" id="ARBA00022519"/>
    </source>
</evidence>
<evidence type="ECO:0000256" key="5">
    <source>
        <dbReference type="ARBA" id="ARBA00022556"/>
    </source>
</evidence>
<dbReference type="SUPFAM" id="SSF103481">
    <property type="entry name" value="Multidrug resistance efflux transporter EmrE"/>
    <property type="match status" value="1"/>
</dbReference>
<dbReference type="GO" id="GO:0005886">
    <property type="term" value="C:plasma membrane"/>
    <property type="evidence" value="ECO:0007669"/>
    <property type="project" value="UniProtKB-SubCell"/>
</dbReference>
<evidence type="ECO:0000256" key="9">
    <source>
        <dbReference type="ARBA" id="ARBA00023098"/>
    </source>
</evidence>
<keyword evidence="2" id="KW-1003">Cell membrane</keyword>
<evidence type="ECO:0000313" key="13">
    <source>
        <dbReference type="EMBL" id="PZQ84873.1"/>
    </source>
</evidence>
<dbReference type="InterPro" id="IPR000620">
    <property type="entry name" value="EamA_dom"/>
</dbReference>
<feature type="domain" description="EamA" evidence="12">
    <location>
        <begin position="34"/>
        <end position="118"/>
    </location>
</feature>
<dbReference type="GO" id="GO:0009245">
    <property type="term" value="P:lipid A biosynthetic process"/>
    <property type="evidence" value="ECO:0007669"/>
    <property type="project" value="UniProtKB-KW"/>
</dbReference>
<dbReference type="PANTHER" id="PTHR30561:SF9">
    <property type="entry name" value="4-AMINO-4-DEOXY-L-ARABINOSE-PHOSPHOUNDECAPRENOL FLIPPASE SUBUNIT ARNF-RELATED"/>
    <property type="match status" value="1"/>
</dbReference>
<comment type="caution">
    <text evidence="13">The sequence shown here is derived from an EMBL/GenBank/DDBJ whole genome shotgun (WGS) entry which is preliminary data.</text>
</comment>
<evidence type="ECO:0000256" key="11">
    <source>
        <dbReference type="SAM" id="Phobius"/>
    </source>
</evidence>
<dbReference type="InterPro" id="IPR000390">
    <property type="entry name" value="Small_drug/metabolite_transptr"/>
</dbReference>
<keyword evidence="7" id="KW-0448">Lipopolysaccharide biosynthesis</keyword>
<name>A0A2W5T048_ANCNO</name>
<organism evidence="13 14">
    <name type="scientific">Ancylobacter novellus</name>
    <name type="common">Thiobacillus novellus</name>
    <dbReference type="NCBI Taxonomy" id="921"/>
    <lineage>
        <taxon>Bacteria</taxon>
        <taxon>Pseudomonadati</taxon>
        <taxon>Pseudomonadota</taxon>
        <taxon>Alphaproteobacteria</taxon>
        <taxon>Hyphomicrobiales</taxon>
        <taxon>Xanthobacteraceae</taxon>
        <taxon>Ancylobacter</taxon>
    </lineage>
</organism>
<keyword evidence="5" id="KW-0441">Lipid A biosynthesis</keyword>